<feature type="compositionally biased region" description="Basic and acidic residues" evidence="1">
    <location>
        <begin position="362"/>
        <end position="385"/>
    </location>
</feature>
<dbReference type="EMBL" id="CAKASE010000048">
    <property type="protein sequence ID" value="CAG9562687.1"/>
    <property type="molecule type" value="Genomic_DNA"/>
</dbReference>
<dbReference type="PRINTS" id="PR01217">
    <property type="entry name" value="PRICHEXTENSN"/>
</dbReference>
<comment type="caution">
    <text evidence="2">The sequence shown here is derived from an EMBL/GenBank/DDBJ whole genome shotgun (WGS) entry which is preliminary data.</text>
</comment>
<dbReference type="AlphaFoldDB" id="A0A8J2QH04"/>
<feature type="compositionally biased region" description="Polar residues" evidence="1">
    <location>
        <begin position="591"/>
        <end position="603"/>
    </location>
</feature>
<evidence type="ECO:0000313" key="3">
    <source>
        <dbReference type="Proteomes" id="UP000789524"/>
    </source>
</evidence>
<feature type="compositionally biased region" description="Polar residues" evidence="1">
    <location>
        <begin position="148"/>
        <end position="175"/>
    </location>
</feature>
<feature type="compositionally biased region" description="Basic and acidic residues" evidence="1">
    <location>
        <begin position="274"/>
        <end position="332"/>
    </location>
</feature>
<protein>
    <submittedName>
        <fullName evidence="2">(African queen) hypothetical protein</fullName>
    </submittedName>
</protein>
<dbReference type="OrthoDB" id="2017365at2759"/>
<feature type="compositionally biased region" description="Polar residues" evidence="1">
    <location>
        <begin position="567"/>
        <end position="578"/>
    </location>
</feature>
<keyword evidence="3" id="KW-1185">Reference proteome</keyword>
<accession>A0A8J2QH04</accession>
<feature type="region of interest" description="Disordered" evidence="1">
    <location>
        <begin position="549"/>
        <end position="636"/>
    </location>
</feature>
<feature type="compositionally biased region" description="Polar residues" evidence="1">
    <location>
        <begin position="124"/>
        <end position="135"/>
    </location>
</feature>
<proteinExistence type="predicted"/>
<sequence>MNSALKPVLPQPGVPQAAGQSSPAKGNVATANHAVGLPQGAQNSLHHGSNNLVGQNLVHHVIVPQLPSHAAPSMAPVSANMAQMAQNMSHHGNLSHVTQNSVTPANIAASPSKSATTSSPLSLVQESKSTPSQPLALTRTPEKKEPDSTGTANGTVESPKSGSSAPVTLKPQNPEQKQDKQDIAKTSPSTTKPPEKPASSPPKAEPSNPVSQTDSPVQPKVATANEPPEKSPSKPTELKSSPTADVAPTQSDSKPVPESANENQVQEKPPTPKPEIESESPKVEPVKEENKEEPEKPAPEIEEKPEKKPESPKEPEVEKVVKDEKVENKPDVKPNAAKAEPKTSKPTLKLATVTPPMRKRRQVSDKEATPAKKVAESDSTPDTRTKRNRTKVQLYQSPTPEIAMATKLSASAGRSTPTKQNDDKLIVFYKNEYLAVRNAEGGFYVCQAVQNVYRTTRKIKIRWLSQDKSDSTGETYKPDFYDVTDMECVLTTLSLSRASGGAQILRAAERERAQSILQRALGAERGDNCLLLTEEHPDGLDLSLYTDESQLEKKSRKRNSSKSSPSDANETATATALSEKSKKTPPKRTSAKQTKIETPTATQRGRRAAKENKASPIVPVPSTSSGKTGRSRRLPK</sequence>
<gene>
    <name evidence="2" type="ORF">DCHRY22_LOCUS3981</name>
</gene>
<evidence type="ECO:0000313" key="2">
    <source>
        <dbReference type="EMBL" id="CAG9562687.1"/>
    </source>
</evidence>
<feature type="compositionally biased region" description="Low complexity" evidence="1">
    <location>
        <begin position="109"/>
        <end position="123"/>
    </location>
</feature>
<feature type="region of interest" description="Disordered" evidence="1">
    <location>
        <begin position="1"/>
        <end position="27"/>
    </location>
</feature>
<feature type="compositionally biased region" description="Low complexity" evidence="1">
    <location>
        <begin position="184"/>
        <end position="198"/>
    </location>
</feature>
<feature type="compositionally biased region" description="Low complexity" evidence="1">
    <location>
        <begin position="233"/>
        <end position="243"/>
    </location>
</feature>
<reference evidence="2" key="1">
    <citation type="submission" date="2021-09" db="EMBL/GenBank/DDBJ databases">
        <authorList>
            <person name="Martin H S."/>
        </authorList>
    </citation>
    <scope>NUCLEOTIDE SEQUENCE</scope>
</reference>
<organism evidence="2 3">
    <name type="scientific">Danaus chrysippus</name>
    <name type="common">African queen</name>
    <dbReference type="NCBI Taxonomy" id="151541"/>
    <lineage>
        <taxon>Eukaryota</taxon>
        <taxon>Metazoa</taxon>
        <taxon>Ecdysozoa</taxon>
        <taxon>Arthropoda</taxon>
        <taxon>Hexapoda</taxon>
        <taxon>Insecta</taxon>
        <taxon>Pterygota</taxon>
        <taxon>Neoptera</taxon>
        <taxon>Endopterygota</taxon>
        <taxon>Lepidoptera</taxon>
        <taxon>Glossata</taxon>
        <taxon>Ditrysia</taxon>
        <taxon>Papilionoidea</taxon>
        <taxon>Nymphalidae</taxon>
        <taxon>Danainae</taxon>
        <taxon>Danaini</taxon>
        <taxon>Danaina</taxon>
        <taxon>Danaus</taxon>
        <taxon>Anosia</taxon>
    </lineage>
</organism>
<name>A0A8J2QH04_9NEOP</name>
<dbReference type="Proteomes" id="UP000789524">
    <property type="component" value="Unassembled WGS sequence"/>
</dbReference>
<evidence type="ECO:0000256" key="1">
    <source>
        <dbReference type="SAM" id="MobiDB-lite"/>
    </source>
</evidence>
<feature type="region of interest" description="Disordered" evidence="1">
    <location>
        <begin position="107"/>
        <end position="388"/>
    </location>
</feature>